<dbReference type="GO" id="GO:0009423">
    <property type="term" value="P:chorismate biosynthetic process"/>
    <property type="evidence" value="ECO:0007669"/>
    <property type="project" value="UniProtKB-UniRule"/>
</dbReference>
<evidence type="ECO:0000256" key="4">
    <source>
        <dbReference type="ARBA" id="ARBA00022679"/>
    </source>
</evidence>
<dbReference type="GO" id="GO:0009073">
    <property type="term" value="P:aromatic amino acid family biosynthetic process"/>
    <property type="evidence" value="ECO:0007669"/>
    <property type="project" value="UniProtKB-KW"/>
</dbReference>
<dbReference type="CDD" id="cd01556">
    <property type="entry name" value="EPSP_synthase"/>
    <property type="match status" value="1"/>
</dbReference>
<dbReference type="Gene3D" id="3.65.10.10">
    <property type="entry name" value="Enolpyruvate transferase domain"/>
    <property type="match status" value="2"/>
</dbReference>
<dbReference type="OrthoDB" id="9809920at2"/>
<feature type="binding site" evidence="7">
    <location>
        <position position="369"/>
    </location>
    <ligand>
        <name>phosphoenolpyruvate</name>
        <dbReference type="ChEBI" id="CHEBI:58702"/>
    </ligand>
</feature>
<dbReference type="UniPathway" id="UPA00053">
    <property type="reaction ID" value="UER00089"/>
</dbReference>
<feature type="binding site" evidence="7">
    <location>
        <position position="365"/>
    </location>
    <ligand>
        <name>3-phosphoshikimate</name>
        <dbReference type="ChEBI" id="CHEBI:145989"/>
    </ligand>
</feature>
<keyword evidence="5 7" id="KW-0057">Aromatic amino acid biosynthesis</keyword>
<feature type="domain" description="Enolpyruvate transferase" evidence="8">
    <location>
        <begin position="19"/>
        <end position="441"/>
    </location>
</feature>
<name>A0A1H5NCZ2_9MICO</name>
<organism evidence="9 10">
    <name type="scientific">Ruania alba</name>
    <dbReference type="NCBI Taxonomy" id="648782"/>
    <lineage>
        <taxon>Bacteria</taxon>
        <taxon>Bacillati</taxon>
        <taxon>Actinomycetota</taxon>
        <taxon>Actinomycetes</taxon>
        <taxon>Micrococcales</taxon>
        <taxon>Ruaniaceae</taxon>
        <taxon>Ruania</taxon>
    </lineage>
</organism>
<feature type="binding site" evidence="7">
    <location>
        <position position="196"/>
    </location>
    <ligand>
        <name>3-phosphoshikimate</name>
        <dbReference type="ChEBI" id="CHEBI:145989"/>
    </ligand>
</feature>
<comment type="pathway">
    <text evidence="1 7">Metabolic intermediate biosynthesis; chorismate biosynthesis; chorismate from D-erythrose 4-phosphate and phosphoenolpyruvate: step 6/7.</text>
</comment>
<evidence type="ECO:0000256" key="7">
    <source>
        <dbReference type="HAMAP-Rule" id="MF_00210"/>
    </source>
</evidence>
<dbReference type="InterPro" id="IPR036968">
    <property type="entry name" value="Enolpyruvate_Tfrase_sf"/>
</dbReference>
<feature type="binding site" evidence="7">
    <location>
        <position position="435"/>
    </location>
    <ligand>
        <name>phosphoenolpyruvate</name>
        <dbReference type="ChEBI" id="CHEBI:58702"/>
    </ligand>
</feature>
<comment type="similarity">
    <text evidence="2 7">Belongs to the EPSP synthase family.</text>
</comment>
<feature type="binding site" evidence="7">
    <location>
        <position position="196"/>
    </location>
    <ligand>
        <name>phosphoenolpyruvate</name>
        <dbReference type="ChEBI" id="CHEBI:58702"/>
    </ligand>
</feature>
<feature type="binding site" evidence="7">
    <location>
        <position position="410"/>
    </location>
    <ligand>
        <name>phosphoenolpyruvate</name>
        <dbReference type="ChEBI" id="CHEBI:58702"/>
    </ligand>
</feature>
<keyword evidence="7" id="KW-0963">Cytoplasm</keyword>
<dbReference type="GO" id="GO:0003866">
    <property type="term" value="F:3-phosphoshikimate 1-carboxyvinyltransferase activity"/>
    <property type="evidence" value="ECO:0007669"/>
    <property type="project" value="UniProtKB-UniRule"/>
</dbReference>
<dbReference type="EC" id="2.5.1.19" evidence="7"/>
<dbReference type="InterPro" id="IPR023193">
    <property type="entry name" value="EPSP_synthase_CS"/>
</dbReference>
<evidence type="ECO:0000256" key="1">
    <source>
        <dbReference type="ARBA" id="ARBA00004811"/>
    </source>
</evidence>
<protein>
    <recommendedName>
        <fullName evidence="7">3-phosphoshikimate 1-carboxyvinyltransferase</fullName>
        <ecNumber evidence="7">2.5.1.19</ecNumber>
    </recommendedName>
    <alternativeName>
        <fullName evidence="7">5-enolpyruvylshikimate-3-phosphate synthase</fullName>
        <shortName evidence="7">EPSP synthase</shortName>
        <shortName evidence="7">EPSPS</shortName>
    </alternativeName>
</protein>
<dbReference type="HAMAP" id="MF_00210">
    <property type="entry name" value="EPSP_synth"/>
    <property type="match status" value="1"/>
</dbReference>
<feature type="binding site" evidence="7">
    <location>
        <position position="223"/>
    </location>
    <ligand>
        <name>3-phosphoshikimate</name>
        <dbReference type="ChEBI" id="CHEBI:145989"/>
    </ligand>
</feature>
<dbReference type="GO" id="GO:0005737">
    <property type="term" value="C:cytoplasm"/>
    <property type="evidence" value="ECO:0007669"/>
    <property type="project" value="UniProtKB-SubCell"/>
</dbReference>
<proteinExistence type="inferred from homology"/>
<evidence type="ECO:0000259" key="8">
    <source>
        <dbReference type="Pfam" id="PF00275"/>
    </source>
</evidence>
<dbReference type="STRING" id="648782.SAMN04488554_4206"/>
<dbReference type="RefSeq" id="WP_089775355.1">
    <property type="nucleotide sequence ID" value="NZ_FNTX01000002.1"/>
</dbReference>
<dbReference type="Pfam" id="PF00275">
    <property type="entry name" value="EPSP_synthase"/>
    <property type="match status" value="1"/>
</dbReference>
<evidence type="ECO:0000313" key="10">
    <source>
        <dbReference type="Proteomes" id="UP000199220"/>
    </source>
</evidence>
<evidence type="ECO:0000256" key="3">
    <source>
        <dbReference type="ARBA" id="ARBA00022605"/>
    </source>
</evidence>
<keyword evidence="3 7" id="KW-0028">Amino-acid biosynthesis</keyword>
<dbReference type="PROSITE" id="PS00885">
    <property type="entry name" value="EPSP_SYNTHASE_2"/>
    <property type="match status" value="1"/>
</dbReference>
<dbReference type="GO" id="GO:0008652">
    <property type="term" value="P:amino acid biosynthetic process"/>
    <property type="evidence" value="ECO:0007669"/>
    <property type="project" value="UniProtKB-KW"/>
</dbReference>
<evidence type="ECO:0000256" key="2">
    <source>
        <dbReference type="ARBA" id="ARBA00009948"/>
    </source>
</evidence>
<feature type="binding site" evidence="7">
    <location>
        <position position="34"/>
    </location>
    <ligand>
        <name>3-phosphoshikimate</name>
        <dbReference type="ChEBI" id="CHEBI:145989"/>
    </ligand>
</feature>
<feature type="active site" description="Proton acceptor" evidence="7">
    <location>
        <position position="338"/>
    </location>
</feature>
<comment type="function">
    <text evidence="7">Catalyzes the transfer of the enolpyruvyl moiety of phosphoenolpyruvate (PEP) to the 5-hydroxyl of shikimate-3-phosphate (S3P) to produce enolpyruvyl shikimate-3-phosphate and inorganic phosphate.</text>
</comment>
<feature type="binding site" evidence="7">
    <location>
        <position position="33"/>
    </location>
    <ligand>
        <name>phosphoenolpyruvate</name>
        <dbReference type="ChEBI" id="CHEBI:58702"/>
    </ligand>
</feature>
<keyword evidence="4 7" id="KW-0808">Transferase</keyword>
<feature type="binding site" evidence="7">
    <location>
        <position position="38"/>
    </location>
    <ligand>
        <name>3-phosphoshikimate</name>
        <dbReference type="ChEBI" id="CHEBI:145989"/>
    </ligand>
</feature>
<dbReference type="InterPro" id="IPR006264">
    <property type="entry name" value="EPSP_synthase"/>
</dbReference>
<dbReference type="AlphaFoldDB" id="A0A1H5NCZ2"/>
<reference evidence="10" key="1">
    <citation type="submission" date="2016-10" db="EMBL/GenBank/DDBJ databases">
        <authorList>
            <person name="Varghese N."/>
            <person name="Submissions S."/>
        </authorList>
    </citation>
    <scope>NUCLEOTIDE SEQUENCE [LARGE SCALE GENOMIC DNA]</scope>
    <source>
        <strain evidence="10">DSM 21368</strain>
    </source>
</reference>
<accession>A0A1H5NCZ2</accession>
<dbReference type="EMBL" id="FNTX01000002">
    <property type="protein sequence ID" value="SEE99415.1"/>
    <property type="molecule type" value="Genomic_DNA"/>
</dbReference>
<dbReference type="NCBIfam" id="TIGR01356">
    <property type="entry name" value="aroA"/>
    <property type="match status" value="1"/>
</dbReference>
<dbReference type="SUPFAM" id="SSF55205">
    <property type="entry name" value="EPT/RTPC-like"/>
    <property type="match status" value="1"/>
</dbReference>
<comment type="subcellular location">
    <subcellularLocation>
        <location evidence="7">Cytoplasm</location>
    </subcellularLocation>
</comment>
<feature type="binding site" evidence="7">
    <location>
        <position position="194"/>
    </location>
    <ligand>
        <name>3-phosphoshikimate</name>
        <dbReference type="ChEBI" id="CHEBI:145989"/>
    </ligand>
</feature>
<comment type="caution">
    <text evidence="7">Lacks conserved residue(s) required for the propagation of feature annotation.</text>
</comment>
<dbReference type="InterPro" id="IPR001986">
    <property type="entry name" value="Enolpyruvate_Tfrase_dom"/>
</dbReference>
<feature type="binding site" evidence="7">
    <location>
        <position position="338"/>
    </location>
    <ligand>
        <name>3-phosphoshikimate</name>
        <dbReference type="ChEBI" id="CHEBI:145989"/>
    </ligand>
</feature>
<feature type="binding site" evidence="7">
    <location>
        <position position="103"/>
    </location>
    <ligand>
        <name>phosphoenolpyruvate</name>
        <dbReference type="ChEBI" id="CHEBI:58702"/>
    </ligand>
</feature>
<evidence type="ECO:0000256" key="5">
    <source>
        <dbReference type="ARBA" id="ARBA00023141"/>
    </source>
</evidence>
<gene>
    <name evidence="7" type="primary">aroA</name>
    <name evidence="9" type="ORF">SAMN04488554_4206</name>
</gene>
<evidence type="ECO:0000256" key="6">
    <source>
        <dbReference type="ARBA" id="ARBA00044633"/>
    </source>
</evidence>
<comment type="catalytic activity">
    <reaction evidence="6">
        <text>3-phosphoshikimate + phosphoenolpyruvate = 5-O-(1-carboxyvinyl)-3-phosphoshikimate + phosphate</text>
        <dbReference type="Rhea" id="RHEA:21256"/>
        <dbReference type="ChEBI" id="CHEBI:43474"/>
        <dbReference type="ChEBI" id="CHEBI:57701"/>
        <dbReference type="ChEBI" id="CHEBI:58702"/>
        <dbReference type="ChEBI" id="CHEBI:145989"/>
        <dbReference type="EC" id="2.5.1.19"/>
    </reaction>
    <physiologicalReaction direction="left-to-right" evidence="6">
        <dbReference type="Rhea" id="RHEA:21257"/>
    </physiologicalReaction>
</comment>
<feature type="binding site" evidence="7">
    <location>
        <position position="33"/>
    </location>
    <ligand>
        <name>3-phosphoshikimate</name>
        <dbReference type="ChEBI" id="CHEBI:145989"/>
    </ligand>
</feature>
<dbReference type="PROSITE" id="PS00104">
    <property type="entry name" value="EPSP_SYNTHASE_1"/>
    <property type="match status" value="1"/>
</dbReference>
<dbReference type="PIRSF" id="PIRSF000505">
    <property type="entry name" value="EPSPS"/>
    <property type="match status" value="1"/>
</dbReference>
<evidence type="ECO:0000313" key="9">
    <source>
        <dbReference type="EMBL" id="SEE99415.1"/>
    </source>
</evidence>
<dbReference type="InterPro" id="IPR013792">
    <property type="entry name" value="RNA3'P_cycl/enolpyr_Trfase_a/b"/>
</dbReference>
<keyword evidence="10" id="KW-1185">Reference proteome</keyword>
<sequence>MATSPVLSDTSDIWPAPTAAAPLDATVIVPGSKSLTNRALPLAAIAAEPTTIRGALRSRDADLMIGALRTLGTEISSSDHGATLEVRPGPLRGDVSIDCGLAGTVMRFVPPIAALADGPVHLDGDPGARVRPMGPVLRALAALGVPVTASGRAPSATDSTGRQDPDTVPQYLPVAVHGTGGIRGSEIDVDASTSSQFISGLLLAAPRFEAGLTLHHVGEVLPSQPHIDMTIAVLRERGVEVDDVAPGKWRVEPGEISGGDVLIEPDLSNAAPFLGAALAVGGSVSVPFWPSTTTQPGGLLPEILTRLGGTVELSDGVLTVHGTGSITPVDLDLSAAGELAPTVAALAALAPGESRLHGIAHLRGHETDRLAALVTEITRLGGIAEELEDGVWIRGGDLHGADVETYHDHRMATFAAMIGLAVPGVGVVNVGTTAKTLPDLPGMWHSMLGGGTH</sequence>
<dbReference type="FunFam" id="3.65.10.10:FF:000011">
    <property type="entry name" value="3-phosphoshikimate 1-carboxyvinyltransferase"/>
    <property type="match status" value="1"/>
</dbReference>
<dbReference type="PANTHER" id="PTHR21090">
    <property type="entry name" value="AROM/DEHYDROQUINATE SYNTHASE"/>
    <property type="match status" value="1"/>
</dbReference>
<dbReference type="PANTHER" id="PTHR21090:SF5">
    <property type="entry name" value="PENTAFUNCTIONAL AROM POLYPEPTIDE"/>
    <property type="match status" value="1"/>
</dbReference>
<feature type="binding site" evidence="7">
    <location>
        <position position="195"/>
    </location>
    <ligand>
        <name>3-phosphoshikimate</name>
        <dbReference type="ChEBI" id="CHEBI:145989"/>
    </ligand>
</feature>
<feature type="binding site" evidence="7">
    <location>
        <position position="131"/>
    </location>
    <ligand>
        <name>phosphoenolpyruvate</name>
        <dbReference type="ChEBI" id="CHEBI:58702"/>
    </ligand>
</feature>
<dbReference type="Proteomes" id="UP000199220">
    <property type="component" value="Unassembled WGS sequence"/>
</dbReference>
<comment type="subunit">
    <text evidence="7">Monomer.</text>
</comment>